<sequence length="188" mass="21015">MTTVLVTDALESHIPAIQAIYAHHVLHGLASFETEAPDVAEMLARYQKTRASGLPWWVALEGDRVIGYCYLSFYRPRYAYRYTVENSVYIRHDETGRGTGKRLVATAIHWAEQQGYRQMVANVGDSNNRASLALHRSLGFEQMGVLRAVGLKHGQWLDTVLLQRPLGVGAATLPDMEPKKYGTTGHCD</sequence>
<proteinExistence type="predicted"/>
<evidence type="ECO:0000259" key="1">
    <source>
        <dbReference type="PROSITE" id="PS51186"/>
    </source>
</evidence>
<dbReference type="PROSITE" id="PS51186">
    <property type="entry name" value="GNAT"/>
    <property type="match status" value="1"/>
</dbReference>
<dbReference type="EMBL" id="PJZF01000008">
    <property type="protein sequence ID" value="PLR36847.1"/>
    <property type="molecule type" value="Genomic_DNA"/>
</dbReference>
<dbReference type="PANTHER" id="PTHR43072:SF8">
    <property type="entry name" value="ACYLTRANSFERASE FABY-RELATED"/>
    <property type="match status" value="1"/>
</dbReference>
<name>A0A2N5E6B8_9GAMM</name>
<dbReference type="Gene3D" id="3.40.630.30">
    <property type="match status" value="1"/>
</dbReference>
<dbReference type="SUPFAM" id="SSF55729">
    <property type="entry name" value="Acyl-CoA N-acyltransferases (Nat)"/>
    <property type="match status" value="1"/>
</dbReference>
<dbReference type="InterPro" id="IPR016181">
    <property type="entry name" value="Acyl_CoA_acyltransferase"/>
</dbReference>
<accession>A0A2N5E6B8</accession>
<dbReference type="RefSeq" id="WP_101816304.1">
    <property type="nucleotide sequence ID" value="NZ_PJZF01000008.1"/>
</dbReference>
<protein>
    <submittedName>
        <fullName evidence="2">N-acetyltransferase</fullName>
    </submittedName>
</protein>
<dbReference type="CDD" id="cd04301">
    <property type="entry name" value="NAT_SF"/>
    <property type="match status" value="1"/>
</dbReference>
<dbReference type="Pfam" id="PF00583">
    <property type="entry name" value="Acetyltransf_1"/>
    <property type="match status" value="1"/>
</dbReference>
<keyword evidence="2" id="KW-0808">Transferase</keyword>
<organism evidence="2 3">
    <name type="scientific">Chimaeribacter californicus</name>
    <dbReference type="NCBI Taxonomy" id="2060067"/>
    <lineage>
        <taxon>Bacteria</taxon>
        <taxon>Pseudomonadati</taxon>
        <taxon>Pseudomonadota</taxon>
        <taxon>Gammaproteobacteria</taxon>
        <taxon>Enterobacterales</taxon>
        <taxon>Yersiniaceae</taxon>
        <taxon>Chimaeribacter</taxon>
    </lineage>
</organism>
<dbReference type="InterPro" id="IPR000182">
    <property type="entry name" value="GNAT_dom"/>
</dbReference>
<dbReference type="PANTHER" id="PTHR43072">
    <property type="entry name" value="N-ACETYLTRANSFERASE"/>
    <property type="match status" value="1"/>
</dbReference>
<keyword evidence="3" id="KW-1185">Reference proteome</keyword>
<reference evidence="2 3" key="1">
    <citation type="submission" date="2017-12" db="EMBL/GenBank/DDBJ databases">
        <title>Characterization of six clinical isolates of Enterochimera gen. nov., a novel genus of the Yersiniaciae family and the three species Enterochimera arupensis sp. nov., Enterochimera coloradensis sp. nov, and Enterochimera californica sp. nov.</title>
        <authorList>
            <person name="Rossi A."/>
            <person name="Fisher M."/>
        </authorList>
    </citation>
    <scope>NUCLEOTIDE SEQUENCE [LARGE SCALE GENOMIC DNA]</scope>
    <source>
        <strain evidence="3">2015-Iso6</strain>
    </source>
</reference>
<feature type="domain" description="N-acetyltransferase" evidence="1">
    <location>
        <begin position="4"/>
        <end position="167"/>
    </location>
</feature>
<dbReference type="AlphaFoldDB" id="A0A2N5E6B8"/>
<evidence type="ECO:0000313" key="2">
    <source>
        <dbReference type="EMBL" id="PLR36847.1"/>
    </source>
</evidence>
<dbReference type="GO" id="GO:0016747">
    <property type="term" value="F:acyltransferase activity, transferring groups other than amino-acyl groups"/>
    <property type="evidence" value="ECO:0007669"/>
    <property type="project" value="InterPro"/>
</dbReference>
<gene>
    <name evidence="2" type="ORF">CYR55_11660</name>
</gene>
<dbReference type="Proteomes" id="UP000234240">
    <property type="component" value="Unassembled WGS sequence"/>
</dbReference>
<dbReference type="OrthoDB" id="5459937at2"/>
<evidence type="ECO:0000313" key="3">
    <source>
        <dbReference type="Proteomes" id="UP000234240"/>
    </source>
</evidence>
<comment type="caution">
    <text evidence="2">The sequence shown here is derived from an EMBL/GenBank/DDBJ whole genome shotgun (WGS) entry which is preliminary data.</text>
</comment>